<protein>
    <recommendedName>
        <fullName evidence="7">Penicillin-binding protein 1A</fullName>
        <ecNumber evidence="24">2.4.99.28</ecNumber>
        <ecNumber evidence="6">3.4.16.4</ecNumber>
    </recommendedName>
</protein>
<comment type="catalytic activity">
    <reaction evidence="25">
        <text>[GlcNAc-(1-&gt;4)-Mur2Ac(oyl-L-Ala-gamma-D-Glu-L-Lys-D-Ala-D-Ala)](n)-di-trans,octa-cis-undecaprenyl diphosphate + beta-D-GlcNAc-(1-&gt;4)-Mur2Ac(oyl-L-Ala-gamma-D-Glu-L-Lys-D-Ala-D-Ala)-di-trans,octa-cis-undecaprenyl diphosphate = [GlcNAc-(1-&gt;4)-Mur2Ac(oyl-L-Ala-gamma-D-Glu-L-Lys-D-Ala-D-Ala)](n+1)-di-trans,octa-cis-undecaprenyl diphosphate + di-trans,octa-cis-undecaprenyl diphosphate + H(+)</text>
        <dbReference type="Rhea" id="RHEA:23708"/>
        <dbReference type="Rhea" id="RHEA-COMP:9602"/>
        <dbReference type="Rhea" id="RHEA-COMP:9603"/>
        <dbReference type="ChEBI" id="CHEBI:15378"/>
        <dbReference type="ChEBI" id="CHEBI:58405"/>
        <dbReference type="ChEBI" id="CHEBI:60033"/>
        <dbReference type="ChEBI" id="CHEBI:78435"/>
        <dbReference type="EC" id="2.4.99.28"/>
    </reaction>
</comment>
<evidence type="ECO:0000256" key="27">
    <source>
        <dbReference type="SAM" id="Phobius"/>
    </source>
</evidence>
<sequence length="268" mass="30747">MVMNDVSKYKYIGEGLGIMKLFKFLFRVVIALVVILGVVVAYTYATILVPFSANYIDWDNPEPIYEEDRSIYVVRDVLIRELEVNKIDFVSFEELPEFLVDAFVAIEDNRFFDHRGYDPRGILRAAKVNVTSGDLVQGGSTITQQLARNLFLNLEQTAERKLLELCIAMELERRFTKEEIFEMYLNQIYFGSGYYGVERASQGFFDKSVKDLDLGEAAMLAGIIKAPNVYNPKRNIDLAVKHQQVVLSQMKHFGYITDEELAVFKSND</sequence>
<evidence type="ECO:0000256" key="13">
    <source>
        <dbReference type="ARBA" id="ARBA00022692"/>
    </source>
</evidence>
<dbReference type="GO" id="GO:0008955">
    <property type="term" value="F:peptidoglycan glycosyltransferase activity"/>
    <property type="evidence" value="ECO:0007669"/>
    <property type="project" value="UniProtKB-EC"/>
</dbReference>
<dbReference type="PANTHER" id="PTHR32282">
    <property type="entry name" value="BINDING PROTEIN TRANSPEPTIDASE, PUTATIVE-RELATED"/>
    <property type="match status" value="1"/>
</dbReference>
<dbReference type="EC" id="3.4.16.4" evidence="6"/>
<evidence type="ECO:0000256" key="20">
    <source>
        <dbReference type="ARBA" id="ARBA00023251"/>
    </source>
</evidence>
<name>A0A7G9WCY5_ALKCA</name>
<keyword evidence="16" id="KW-0735">Signal-anchor</keyword>
<dbReference type="UniPathway" id="UPA00219"/>
<keyword evidence="9" id="KW-0121">Carboxypeptidase</keyword>
<comment type="function">
    <text evidence="1">Cell wall formation. Synthesis of cross-linked peptidoglycan from the lipid intermediates. The enzyme has a penicillin-insensitive transglycosylase N-terminal domain (formation of linear glycan strands) and a penicillin-sensitive transpeptidase C-terminal domain (cross-linking of the peptide subunits).</text>
</comment>
<evidence type="ECO:0000256" key="11">
    <source>
        <dbReference type="ARBA" id="ARBA00022676"/>
    </source>
</evidence>
<evidence type="ECO:0000256" key="23">
    <source>
        <dbReference type="ARBA" id="ARBA00034000"/>
    </source>
</evidence>
<evidence type="ECO:0000256" key="19">
    <source>
        <dbReference type="ARBA" id="ARBA00023136"/>
    </source>
</evidence>
<keyword evidence="30" id="KW-1185">Reference proteome</keyword>
<keyword evidence="14" id="KW-0378">Hydrolase</keyword>
<keyword evidence="8" id="KW-1003">Cell membrane</keyword>
<dbReference type="GO" id="GO:0009002">
    <property type="term" value="F:serine-type D-Ala-D-Ala carboxypeptidase activity"/>
    <property type="evidence" value="ECO:0007669"/>
    <property type="project" value="UniProtKB-EC"/>
</dbReference>
<dbReference type="InterPro" id="IPR036950">
    <property type="entry name" value="PBP_transglycosylase"/>
</dbReference>
<comment type="pathway">
    <text evidence="26">Glycan biosynthesis.</text>
</comment>
<evidence type="ECO:0000256" key="10">
    <source>
        <dbReference type="ARBA" id="ARBA00022670"/>
    </source>
</evidence>
<dbReference type="InterPro" id="IPR050396">
    <property type="entry name" value="Glycosyltr_51/Transpeptidase"/>
</dbReference>
<keyword evidence="13 27" id="KW-0812">Transmembrane</keyword>
<evidence type="ECO:0000256" key="12">
    <source>
        <dbReference type="ARBA" id="ARBA00022679"/>
    </source>
</evidence>
<dbReference type="GO" id="GO:0005886">
    <property type="term" value="C:plasma membrane"/>
    <property type="evidence" value="ECO:0007669"/>
    <property type="project" value="UniProtKB-SubCell"/>
</dbReference>
<dbReference type="GO" id="GO:0006508">
    <property type="term" value="P:proteolysis"/>
    <property type="evidence" value="ECO:0007669"/>
    <property type="project" value="UniProtKB-KW"/>
</dbReference>
<organism evidence="29 30">
    <name type="scientific">Alkalicella caledoniensis</name>
    <dbReference type="NCBI Taxonomy" id="2731377"/>
    <lineage>
        <taxon>Bacteria</taxon>
        <taxon>Bacillati</taxon>
        <taxon>Bacillota</taxon>
        <taxon>Clostridia</taxon>
        <taxon>Eubacteriales</taxon>
        <taxon>Proteinivoracaceae</taxon>
        <taxon>Alkalicella</taxon>
    </lineage>
</organism>
<dbReference type="GO" id="GO:0046677">
    <property type="term" value="P:response to antibiotic"/>
    <property type="evidence" value="ECO:0007669"/>
    <property type="project" value="UniProtKB-KW"/>
</dbReference>
<dbReference type="InterPro" id="IPR001264">
    <property type="entry name" value="Glyco_trans_51"/>
</dbReference>
<evidence type="ECO:0000256" key="17">
    <source>
        <dbReference type="ARBA" id="ARBA00022984"/>
    </source>
</evidence>
<evidence type="ECO:0000256" key="14">
    <source>
        <dbReference type="ARBA" id="ARBA00022801"/>
    </source>
</evidence>
<evidence type="ECO:0000313" key="29">
    <source>
        <dbReference type="EMBL" id="QNO16547.1"/>
    </source>
</evidence>
<dbReference type="Gene3D" id="1.10.3810.10">
    <property type="entry name" value="Biosynthetic peptidoglycan transglycosylase-like"/>
    <property type="match status" value="1"/>
</dbReference>
<dbReference type="GO" id="GO:0008360">
    <property type="term" value="P:regulation of cell shape"/>
    <property type="evidence" value="ECO:0007669"/>
    <property type="project" value="UniProtKB-KW"/>
</dbReference>
<evidence type="ECO:0000256" key="15">
    <source>
        <dbReference type="ARBA" id="ARBA00022960"/>
    </source>
</evidence>
<keyword evidence="19 27" id="KW-0472">Membrane</keyword>
<dbReference type="GO" id="GO:0071555">
    <property type="term" value="P:cell wall organization"/>
    <property type="evidence" value="ECO:0007669"/>
    <property type="project" value="UniProtKB-KW"/>
</dbReference>
<keyword evidence="20" id="KW-0046">Antibiotic resistance</keyword>
<keyword evidence="11" id="KW-0328">Glycosyltransferase</keyword>
<comment type="pathway">
    <text evidence="3">Cell wall biogenesis; peptidoglycan biosynthesis.</text>
</comment>
<comment type="similarity">
    <text evidence="5">In the N-terminal section; belongs to the glycosyltransferase 51 family.</text>
</comment>
<evidence type="ECO:0000256" key="7">
    <source>
        <dbReference type="ARBA" id="ARBA00018638"/>
    </source>
</evidence>
<comment type="catalytic activity">
    <reaction evidence="23">
        <text>Preferential cleavage: (Ac)2-L-Lys-D-Ala-|-D-Ala. Also transpeptidation of peptidyl-alanyl moieties that are N-acyl substituents of D-alanine.</text>
        <dbReference type="EC" id="3.4.16.4"/>
    </reaction>
</comment>
<dbReference type="KEGG" id="acae:HYG86_18095"/>
<gene>
    <name evidence="29" type="ORF">HYG86_18095</name>
</gene>
<dbReference type="EC" id="2.4.99.28" evidence="24"/>
<evidence type="ECO:0000256" key="22">
    <source>
        <dbReference type="ARBA" id="ARBA00023316"/>
    </source>
</evidence>
<evidence type="ECO:0000256" key="6">
    <source>
        <dbReference type="ARBA" id="ARBA00012448"/>
    </source>
</evidence>
<comment type="similarity">
    <text evidence="4">In the C-terminal section; belongs to the transpeptidase family.</text>
</comment>
<keyword evidence="17" id="KW-0573">Peptidoglycan synthesis</keyword>
<evidence type="ECO:0000256" key="4">
    <source>
        <dbReference type="ARBA" id="ARBA00007090"/>
    </source>
</evidence>
<accession>A0A7G9WCY5</accession>
<evidence type="ECO:0000256" key="16">
    <source>
        <dbReference type="ARBA" id="ARBA00022968"/>
    </source>
</evidence>
<proteinExistence type="inferred from homology"/>
<dbReference type="InterPro" id="IPR023346">
    <property type="entry name" value="Lysozyme-like_dom_sf"/>
</dbReference>
<keyword evidence="22" id="KW-0961">Cell wall biogenesis/degradation</keyword>
<keyword evidence="10" id="KW-0645">Protease</keyword>
<keyword evidence="15" id="KW-0133">Cell shape</keyword>
<dbReference type="Proteomes" id="UP000516160">
    <property type="component" value="Chromosome"/>
</dbReference>
<evidence type="ECO:0000256" key="2">
    <source>
        <dbReference type="ARBA" id="ARBA00004401"/>
    </source>
</evidence>
<dbReference type="PANTHER" id="PTHR32282:SF32">
    <property type="entry name" value="PENICILLIN-BINDING PROTEIN 2A"/>
    <property type="match status" value="1"/>
</dbReference>
<evidence type="ECO:0000256" key="8">
    <source>
        <dbReference type="ARBA" id="ARBA00022475"/>
    </source>
</evidence>
<evidence type="ECO:0000256" key="3">
    <source>
        <dbReference type="ARBA" id="ARBA00004752"/>
    </source>
</evidence>
<keyword evidence="12" id="KW-0808">Transferase</keyword>
<feature type="transmembrane region" description="Helical" evidence="27">
    <location>
        <begin position="21"/>
        <end position="45"/>
    </location>
</feature>
<dbReference type="RefSeq" id="WP_213166940.1">
    <property type="nucleotide sequence ID" value="NZ_CP058559.1"/>
</dbReference>
<dbReference type="AlphaFoldDB" id="A0A7G9WCY5"/>
<dbReference type="GO" id="GO:0009252">
    <property type="term" value="P:peptidoglycan biosynthetic process"/>
    <property type="evidence" value="ECO:0007669"/>
    <property type="project" value="UniProtKB-UniPathway"/>
</dbReference>
<evidence type="ECO:0000256" key="25">
    <source>
        <dbReference type="ARBA" id="ARBA00049902"/>
    </source>
</evidence>
<evidence type="ECO:0000313" key="30">
    <source>
        <dbReference type="Proteomes" id="UP000516160"/>
    </source>
</evidence>
<feature type="domain" description="Glycosyl transferase family 51" evidence="28">
    <location>
        <begin position="79"/>
        <end position="251"/>
    </location>
</feature>
<dbReference type="Pfam" id="PF00912">
    <property type="entry name" value="Transgly"/>
    <property type="match status" value="1"/>
</dbReference>
<dbReference type="GO" id="GO:0030288">
    <property type="term" value="C:outer membrane-bounded periplasmic space"/>
    <property type="evidence" value="ECO:0007669"/>
    <property type="project" value="TreeGrafter"/>
</dbReference>
<dbReference type="FunFam" id="1.10.3810.10:FF:000001">
    <property type="entry name" value="Penicillin-binding protein 1A"/>
    <property type="match status" value="1"/>
</dbReference>
<evidence type="ECO:0000256" key="26">
    <source>
        <dbReference type="ARBA" id="ARBA00060592"/>
    </source>
</evidence>
<reference evidence="29 30" key="1">
    <citation type="submission" date="2020-07" db="EMBL/GenBank/DDBJ databases">
        <title>Alkalicella. sp. LB2 genome.</title>
        <authorList>
            <person name="Postec A."/>
            <person name="Quemeneur M."/>
        </authorList>
    </citation>
    <scope>NUCLEOTIDE SEQUENCE [LARGE SCALE GENOMIC DNA]</scope>
    <source>
        <strain evidence="29 30">LB2</strain>
    </source>
</reference>
<evidence type="ECO:0000256" key="1">
    <source>
        <dbReference type="ARBA" id="ARBA00002624"/>
    </source>
</evidence>
<comment type="subcellular location">
    <subcellularLocation>
        <location evidence="2">Cell membrane</location>
        <topology evidence="2">Single-pass type II membrane protein</topology>
    </subcellularLocation>
</comment>
<evidence type="ECO:0000259" key="28">
    <source>
        <dbReference type="Pfam" id="PF00912"/>
    </source>
</evidence>
<keyword evidence="21" id="KW-0511">Multifunctional enzyme</keyword>
<evidence type="ECO:0000256" key="24">
    <source>
        <dbReference type="ARBA" id="ARBA00044770"/>
    </source>
</evidence>
<evidence type="ECO:0000256" key="5">
    <source>
        <dbReference type="ARBA" id="ARBA00007739"/>
    </source>
</evidence>
<dbReference type="SUPFAM" id="SSF53955">
    <property type="entry name" value="Lysozyme-like"/>
    <property type="match status" value="1"/>
</dbReference>
<evidence type="ECO:0000256" key="9">
    <source>
        <dbReference type="ARBA" id="ARBA00022645"/>
    </source>
</evidence>
<evidence type="ECO:0000256" key="21">
    <source>
        <dbReference type="ARBA" id="ARBA00023268"/>
    </source>
</evidence>
<evidence type="ECO:0000256" key="18">
    <source>
        <dbReference type="ARBA" id="ARBA00022989"/>
    </source>
</evidence>
<dbReference type="EMBL" id="CP058559">
    <property type="protein sequence ID" value="QNO16547.1"/>
    <property type="molecule type" value="Genomic_DNA"/>
</dbReference>
<keyword evidence="18 27" id="KW-1133">Transmembrane helix</keyword>